<comment type="caution">
    <text evidence="2">The sequence shown here is derived from an EMBL/GenBank/DDBJ whole genome shotgun (WGS) entry which is preliminary data.</text>
</comment>
<sequence>MMISFFQVWNIIVILRLFFNPGGKKLAIASEVVPVSIVCYLSLLAFDFFYLYKRRQIYFARIENRSDFWYRFGRTAFWIYFIYSVISTVVVLLFF</sequence>
<keyword evidence="1" id="KW-0812">Transmembrane</keyword>
<dbReference type="Proteomes" id="UP000245379">
    <property type="component" value="Unassembled WGS sequence"/>
</dbReference>
<protein>
    <submittedName>
        <fullName evidence="2">Uncharacterized protein</fullName>
    </submittedName>
</protein>
<keyword evidence="1" id="KW-0472">Membrane</keyword>
<reference evidence="2 3" key="1">
    <citation type="submission" date="2018-05" db="EMBL/GenBank/DDBJ databases">
        <title>Pedobacter paludis sp. nov., isolated from wetland soil.</title>
        <authorList>
            <person name="Zhang Y."/>
            <person name="Wang G."/>
        </authorList>
    </citation>
    <scope>NUCLEOTIDE SEQUENCE [LARGE SCALE GENOMIC DNA]</scope>
    <source>
        <strain evidence="2 3">KCTC22721</strain>
    </source>
</reference>
<accession>A0A317EVS5</accession>
<evidence type="ECO:0000313" key="3">
    <source>
        <dbReference type="Proteomes" id="UP000245379"/>
    </source>
</evidence>
<evidence type="ECO:0000256" key="1">
    <source>
        <dbReference type="SAM" id="Phobius"/>
    </source>
</evidence>
<dbReference type="EMBL" id="QGNZ01000001">
    <property type="protein sequence ID" value="PWS29298.1"/>
    <property type="molecule type" value="Genomic_DNA"/>
</dbReference>
<evidence type="ECO:0000313" key="2">
    <source>
        <dbReference type="EMBL" id="PWS29298.1"/>
    </source>
</evidence>
<feature type="transmembrane region" description="Helical" evidence="1">
    <location>
        <begin position="32"/>
        <end position="52"/>
    </location>
</feature>
<keyword evidence="3" id="KW-1185">Reference proteome</keyword>
<organism evidence="2 3">
    <name type="scientific">Pedobacter yonginense</name>
    <dbReference type="NCBI Taxonomy" id="651869"/>
    <lineage>
        <taxon>Bacteria</taxon>
        <taxon>Pseudomonadati</taxon>
        <taxon>Bacteroidota</taxon>
        <taxon>Sphingobacteriia</taxon>
        <taxon>Sphingobacteriales</taxon>
        <taxon>Sphingobacteriaceae</taxon>
        <taxon>Pedobacter</taxon>
    </lineage>
</organism>
<dbReference type="AlphaFoldDB" id="A0A317EVS5"/>
<gene>
    <name evidence="2" type="ORF">DHW03_05635</name>
</gene>
<proteinExistence type="predicted"/>
<name>A0A317EVS5_9SPHI</name>
<feature type="transmembrane region" description="Helical" evidence="1">
    <location>
        <begin position="72"/>
        <end position="94"/>
    </location>
</feature>
<keyword evidence="1" id="KW-1133">Transmembrane helix</keyword>